<evidence type="ECO:0000313" key="1">
    <source>
        <dbReference type="EMBL" id="GAN37507.1"/>
    </source>
</evidence>
<comment type="caution">
    <text evidence="1">The sequence shown here is derived from an EMBL/GenBank/DDBJ whole genome shotgun (WGS) entry which is preliminary data.</text>
</comment>
<accession>A0A0C9QCI8</accession>
<sequence length="126" mass="14506">MVSRPSFQYQAPKVDSGKLRIPIHFYAQDVGDSPEPTDVEPKEVFFCLCDAYSPSNKDKVVLDSHEVDLGVTVIIRDTKGEFIPNNKMTAFIEDPRYQEVKEWQIEEVRHDFETNRFITVVLGAKQ</sequence>
<gene>
    <name evidence="1" type="ORF">LC0644_2096</name>
</gene>
<reference evidence="2" key="1">
    <citation type="submission" date="2014-05" db="EMBL/GenBank/DDBJ databases">
        <title>Whole genome sequencing of Lactobacillus casei NRIC0644.</title>
        <authorList>
            <person name="Atarashi H."/>
            <person name="Yoshida Y."/>
            <person name="Fujimura S."/>
            <person name="Tanaka N."/>
            <person name="Shiwa Y."/>
            <person name="Yoshikawa H."/>
            <person name="Okada S."/>
            <person name="Nakagawa J."/>
        </authorList>
    </citation>
    <scope>NUCLEOTIDE SEQUENCE [LARGE SCALE GENOMIC DNA]</scope>
    <source>
        <strain evidence="2">NRIC0644</strain>
    </source>
</reference>
<evidence type="ECO:0000313" key="2">
    <source>
        <dbReference type="Proteomes" id="UP000032552"/>
    </source>
</evidence>
<protein>
    <submittedName>
        <fullName evidence="1">Putative phage protein</fullName>
    </submittedName>
</protein>
<dbReference type="Proteomes" id="UP000032552">
    <property type="component" value="Unassembled WGS sequence"/>
</dbReference>
<proteinExistence type="predicted"/>
<dbReference type="AlphaFoldDB" id="A0A0C9QCI8"/>
<dbReference type="RefSeq" id="WP_045625706.1">
    <property type="nucleotide sequence ID" value="NZ_BAYM01000242.1"/>
</dbReference>
<organism evidence="1 2">
    <name type="scientific">Lacticaseibacillus paracasei NRIC 0644</name>
    <dbReference type="NCBI Taxonomy" id="1435038"/>
    <lineage>
        <taxon>Bacteria</taxon>
        <taxon>Bacillati</taxon>
        <taxon>Bacillota</taxon>
        <taxon>Bacilli</taxon>
        <taxon>Lactobacillales</taxon>
        <taxon>Lactobacillaceae</taxon>
        <taxon>Lacticaseibacillus</taxon>
    </lineage>
</organism>
<dbReference type="EMBL" id="BAYM01000242">
    <property type="protein sequence ID" value="GAN37507.1"/>
    <property type="molecule type" value="Genomic_DNA"/>
</dbReference>
<name>A0A0C9QCI8_LACPA</name>